<sequence length="301" mass="34746">MSSIKLMSFEEELQKNPELKEADIQTLREWCEKQPHLPKISDSELALFLHSNYYRLEPTKNTIDTFFTVRSHVPEFFCNRDPVKNKELQKACQTVTNQILEGTTREGYKIIYGRLLDSEPSHFVYNDCMKLLNMVIDLWLYTEGTCAGHIILFDMKNVSFGHVGRLSPMGLKKFLYYLQDGLPVRLKGFHFMNASPVLDVILNMMRPFMKKQLLDMLHMHSTSDSLEKFVPLEVLPNEADGQAGPLQELHNKQVKKLEDSVAWFEDDEANHRVNESLRPGKAKTATDLFGVEGSFKKLEID</sequence>
<dbReference type="GO" id="GO:0016020">
    <property type="term" value="C:membrane"/>
    <property type="evidence" value="ECO:0007669"/>
    <property type="project" value="TreeGrafter"/>
</dbReference>
<dbReference type="SMART" id="SM00516">
    <property type="entry name" value="SEC14"/>
    <property type="match status" value="1"/>
</dbReference>
<dbReference type="InterPro" id="IPR036273">
    <property type="entry name" value="CRAL/TRIO_N_dom_sf"/>
</dbReference>
<evidence type="ECO:0000259" key="1">
    <source>
        <dbReference type="PROSITE" id="PS50191"/>
    </source>
</evidence>
<feature type="domain" description="CRAL-TRIO" evidence="1">
    <location>
        <begin position="88"/>
        <end position="247"/>
    </location>
</feature>
<dbReference type="PANTHER" id="PTHR10174:SF213">
    <property type="entry name" value="CRAL-TRIO DOMAIN-CONTAINING PROTEIN"/>
    <property type="match status" value="1"/>
</dbReference>
<dbReference type="SUPFAM" id="SSF46938">
    <property type="entry name" value="CRAL/TRIO N-terminal domain"/>
    <property type="match status" value="1"/>
</dbReference>
<dbReference type="PANTHER" id="PTHR10174">
    <property type="entry name" value="ALPHA-TOCOPHEROL TRANSFER PROTEIN-RELATED"/>
    <property type="match status" value="1"/>
</dbReference>
<dbReference type="InterPro" id="IPR001251">
    <property type="entry name" value="CRAL-TRIO_dom"/>
</dbReference>
<dbReference type="Proteomes" id="UP000053097">
    <property type="component" value="Unassembled WGS sequence"/>
</dbReference>
<organism evidence="2 3">
    <name type="scientific">Ooceraea biroi</name>
    <name type="common">Clonal raider ant</name>
    <name type="synonym">Cerapachys biroi</name>
    <dbReference type="NCBI Taxonomy" id="2015173"/>
    <lineage>
        <taxon>Eukaryota</taxon>
        <taxon>Metazoa</taxon>
        <taxon>Ecdysozoa</taxon>
        <taxon>Arthropoda</taxon>
        <taxon>Hexapoda</taxon>
        <taxon>Insecta</taxon>
        <taxon>Pterygota</taxon>
        <taxon>Neoptera</taxon>
        <taxon>Endopterygota</taxon>
        <taxon>Hymenoptera</taxon>
        <taxon>Apocrita</taxon>
        <taxon>Aculeata</taxon>
        <taxon>Formicoidea</taxon>
        <taxon>Formicidae</taxon>
        <taxon>Dorylinae</taxon>
        <taxon>Ooceraea</taxon>
    </lineage>
</organism>
<proteinExistence type="predicted"/>
<dbReference type="OMA" id="KLYCMVF"/>
<dbReference type="GO" id="GO:1902936">
    <property type="term" value="F:phosphatidylinositol bisphosphate binding"/>
    <property type="evidence" value="ECO:0007669"/>
    <property type="project" value="TreeGrafter"/>
</dbReference>
<dbReference type="EMBL" id="KK107536">
    <property type="protein sequence ID" value="EZA49210.1"/>
    <property type="molecule type" value="Genomic_DNA"/>
</dbReference>
<evidence type="ECO:0000313" key="3">
    <source>
        <dbReference type="Proteomes" id="UP000053097"/>
    </source>
</evidence>
<dbReference type="PRINTS" id="PR00180">
    <property type="entry name" value="CRETINALDHBP"/>
</dbReference>
<dbReference type="CDD" id="cd00170">
    <property type="entry name" value="SEC14"/>
    <property type="match status" value="1"/>
</dbReference>
<dbReference type="InterPro" id="IPR036865">
    <property type="entry name" value="CRAL-TRIO_dom_sf"/>
</dbReference>
<dbReference type="Gene3D" id="3.40.525.10">
    <property type="entry name" value="CRAL-TRIO lipid binding domain"/>
    <property type="match status" value="1"/>
</dbReference>
<dbReference type="AlphaFoldDB" id="A0A026VZY9"/>
<evidence type="ECO:0000313" key="2">
    <source>
        <dbReference type="EMBL" id="EZA49210.1"/>
    </source>
</evidence>
<protein>
    <submittedName>
        <fullName evidence="2">Alpha-tocopherol transfer protein-like protein</fullName>
    </submittedName>
</protein>
<dbReference type="PROSITE" id="PS50191">
    <property type="entry name" value="CRAL_TRIO"/>
    <property type="match status" value="1"/>
</dbReference>
<dbReference type="Pfam" id="PF00650">
    <property type="entry name" value="CRAL_TRIO"/>
    <property type="match status" value="1"/>
</dbReference>
<dbReference type="SUPFAM" id="SSF52087">
    <property type="entry name" value="CRAL/TRIO domain"/>
    <property type="match status" value="1"/>
</dbReference>
<keyword evidence="3" id="KW-1185">Reference proteome</keyword>
<gene>
    <name evidence="2" type="ORF">X777_12619</name>
</gene>
<name>A0A026VZY9_OOCBI</name>
<reference evidence="2 3" key="1">
    <citation type="journal article" date="2014" name="Curr. Biol.">
        <title>The genome of the clonal raider ant Cerapachys biroi.</title>
        <authorList>
            <person name="Oxley P.R."/>
            <person name="Ji L."/>
            <person name="Fetter-Pruneda I."/>
            <person name="McKenzie S.K."/>
            <person name="Li C."/>
            <person name="Hu H."/>
            <person name="Zhang G."/>
            <person name="Kronauer D.J."/>
        </authorList>
    </citation>
    <scope>NUCLEOTIDE SEQUENCE [LARGE SCALE GENOMIC DNA]</scope>
</reference>
<accession>A0A026VZY9</accession>
<dbReference type="OrthoDB" id="6432525at2759"/>